<evidence type="ECO:0000256" key="2">
    <source>
        <dbReference type="SAM" id="SignalP"/>
    </source>
</evidence>
<organism evidence="3 4">
    <name type="scientific">Luteolibacter yonseiensis</name>
    <dbReference type="NCBI Taxonomy" id="1144680"/>
    <lineage>
        <taxon>Bacteria</taxon>
        <taxon>Pseudomonadati</taxon>
        <taxon>Verrucomicrobiota</taxon>
        <taxon>Verrucomicrobiia</taxon>
        <taxon>Verrucomicrobiales</taxon>
        <taxon>Verrucomicrobiaceae</taxon>
        <taxon>Luteolibacter</taxon>
    </lineage>
</organism>
<feature type="signal peptide" evidence="2">
    <location>
        <begin position="1"/>
        <end position="26"/>
    </location>
</feature>
<evidence type="ECO:0000313" key="4">
    <source>
        <dbReference type="Proteomes" id="UP000600139"/>
    </source>
</evidence>
<evidence type="ECO:0000256" key="1">
    <source>
        <dbReference type="SAM" id="MobiDB-lite"/>
    </source>
</evidence>
<accession>A0A934R8H2</accession>
<keyword evidence="4" id="KW-1185">Reference proteome</keyword>
<sequence>MKTILLLTLAATALLLNSCATGNSNADQQDSTMPGMSKEDHANMKM</sequence>
<dbReference type="AlphaFoldDB" id="A0A934R8H2"/>
<feature type="chain" id="PRO_5036783117" description="Lipoprotein" evidence="2">
    <location>
        <begin position="27"/>
        <end position="46"/>
    </location>
</feature>
<gene>
    <name evidence="3" type="ORF">JIN84_17375</name>
</gene>
<comment type="caution">
    <text evidence="3">The sequence shown here is derived from an EMBL/GenBank/DDBJ whole genome shotgun (WGS) entry which is preliminary data.</text>
</comment>
<dbReference type="RefSeq" id="WP_200352338.1">
    <property type="nucleotide sequence ID" value="NZ_BAABHZ010000001.1"/>
</dbReference>
<reference evidence="3" key="1">
    <citation type="submission" date="2021-01" db="EMBL/GenBank/DDBJ databases">
        <title>Modified the classification status of verrucomicrobia.</title>
        <authorList>
            <person name="Feng X."/>
        </authorList>
    </citation>
    <scope>NUCLEOTIDE SEQUENCE</scope>
    <source>
        <strain evidence="3">JCM 18052</strain>
    </source>
</reference>
<evidence type="ECO:0000313" key="3">
    <source>
        <dbReference type="EMBL" id="MBK1817395.1"/>
    </source>
</evidence>
<feature type="compositionally biased region" description="Basic and acidic residues" evidence="1">
    <location>
        <begin position="37"/>
        <end position="46"/>
    </location>
</feature>
<name>A0A934R8H2_9BACT</name>
<feature type="region of interest" description="Disordered" evidence="1">
    <location>
        <begin position="21"/>
        <end position="46"/>
    </location>
</feature>
<feature type="compositionally biased region" description="Polar residues" evidence="1">
    <location>
        <begin position="21"/>
        <end position="34"/>
    </location>
</feature>
<keyword evidence="2" id="KW-0732">Signal</keyword>
<dbReference type="Proteomes" id="UP000600139">
    <property type="component" value="Unassembled WGS sequence"/>
</dbReference>
<evidence type="ECO:0008006" key="5">
    <source>
        <dbReference type="Google" id="ProtNLM"/>
    </source>
</evidence>
<protein>
    <recommendedName>
        <fullName evidence="5">Lipoprotein</fullName>
    </recommendedName>
</protein>
<proteinExistence type="predicted"/>
<dbReference type="EMBL" id="JAENIK010000012">
    <property type="protein sequence ID" value="MBK1817395.1"/>
    <property type="molecule type" value="Genomic_DNA"/>
</dbReference>